<evidence type="ECO:0000256" key="1">
    <source>
        <dbReference type="ARBA" id="ARBA00005306"/>
    </source>
</evidence>
<dbReference type="NCBIfam" id="NF004012">
    <property type="entry name" value="PRK05477.1-2"/>
    <property type="match status" value="1"/>
</dbReference>
<evidence type="ECO:0000256" key="7">
    <source>
        <dbReference type="ARBA" id="ARBA00047913"/>
    </source>
</evidence>
<dbReference type="GO" id="GO:0030956">
    <property type="term" value="C:glutamyl-tRNA(Gln) amidotransferase complex"/>
    <property type="evidence" value="ECO:0007669"/>
    <property type="project" value="UniProtKB-UniRule"/>
</dbReference>
<dbReference type="FunFam" id="1.10.10.410:FF:000001">
    <property type="entry name" value="Aspartyl/glutamyl-tRNA(Asn/Gln) amidotransferase subunit B"/>
    <property type="match status" value="1"/>
</dbReference>
<keyword evidence="3 8" id="KW-0547">Nucleotide-binding</keyword>
<dbReference type="PANTHER" id="PTHR11659:SF0">
    <property type="entry name" value="GLUTAMYL-TRNA(GLN) AMIDOTRANSFERASE SUBUNIT B, MITOCHONDRIAL"/>
    <property type="match status" value="1"/>
</dbReference>
<dbReference type="Pfam" id="PF02637">
    <property type="entry name" value="GatB_Yqey"/>
    <property type="match status" value="1"/>
</dbReference>
<dbReference type="Proteomes" id="UP000515145">
    <property type="component" value="Chromosome 1"/>
</dbReference>
<dbReference type="InterPro" id="IPR004413">
    <property type="entry name" value="GatB"/>
</dbReference>
<evidence type="ECO:0000256" key="5">
    <source>
        <dbReference type="ARBA" id="ARBA00022917"/>
    </source>
</evidence>
<dbReference type="HAMAP" id="MF_00121">
    <property type="entry name" value="GatB"/>
    <property type="match status" value="1"/>
</dbReference>
<keyword evidence="10" id="KW-1185">Reference proteome</keyword>
<dbReference type="CTD" id="5188"/>
<dbReference type="GO" id="GO:0005739">
    <property type="term" value="C:mitochondrion"/>
    <property type="evidence" value="ECO:0007669"/>
    <property type="project" value="UniProtKB-SubCell"/>
</dbReference>
<dbReference type="FunCoup" id="A0A6P7J293">
    <property type="interactions" value="786"/>
</dbReference>
<comment type="similarity">
    <text evidence="1 8">Belongs to the GatB/GatE family. GatB subfamily.</text>
</comment>
<dbReference type="SMART" id="SM00845">
    <property type="entry name" value="GatB_Yqey"/>
    <property type="match status" value="1"/>
</dbReference>
<evidence type="ECO:0000256" key="8">
    <source>
        <dbReference type="HAMAP-Rule" id="MF_03147"/>
    </source>
</evidence>
<dbReference type="NCBIfam" id="NF004014">
    <property type="entry name" value="PRK05477.1-4"/>
    <property type="match status" value="1"/>
</dbReference>
<dbReference type="GO" id="GO:0070681">
    <property type="term" value="P:glutaminyl-tRNAGln biosynthesis via transamidation"/>
    <property type="evidence" value="ECO:0007669"/>
    <property type="project" value="UniProtKB-UniRule"/>
</dbReference>
<dbReference type="InterPro" id="IPR006075">
    <property type="entry name" value="Asn/Gln-tRNA_Trfase_suB/E_cat"/>
</dbReference>
<dbReference type="InterPro" id="IPR023168">
    <property type="entry name" value="GatB_Yqey_C_2"/>
</dbReference>
<keyword evidence="5 8" id="KW-0648">Protein biosynthesis</keyword>
<dbReference type="Pfam" id="PF02934">
    <property type="entry name" value="GatB_N"/>
    <property type="match status" value="1"/>
</dbReference>
<dbReference type="InParanoid" id="A0A6P7J293"/>
<evidence type="ECO:0000256" key="3">
    <source>
        <dbReference type="ARBA" id="ARBA00022741"/>
    </source>
</evidence>
<evidence type="ECO:0000256" key="2">
    <source>
        <dbReference type="ARBA" id="ARBA00022598"/>
    </source>
</evidence>
<evidence type="ECO:0000256" key="6">
    <source>
        <dbReference type="ARBA" id="ARBA00047380"/>
    </source>
</evidence>
<keyword evidence="2 8" id="KW-0436">Ligase</keyword>
<dbReference type="RefSeq" id="XP_028270645.1">
    <property type="nucleotide sequence ID" value="XM_028414844.1"/>
</dbReference>
<dbReference type="GeneID" id="114441766"/>
<dbReference type="GO" id="GO:0005524">
    <property type="term" value="F:ATP binding"/>
    <property type="evidence" value="ECO:0007669"/>
    <property type="project" value="UniProtKB-KW"/>
</dbReference>
<organism evidence="10 11">
    <name type="scientific">Parambassis ranga</name>
    <name type="common">Indian glassy fish</name>
    <dbReference type="NCBI Taxonomy" id="210632"/>
    <lineage>
        <taxon>Eukaryota</taxon>
        <taxon>Metazoa</taxon>
        <taxon>Chordata</taxon>
        <taxon>Craniata</taxon>
        <taxon>Vertebrata</taxon>
        <taxon>Euteleostomi</taxon>
        <taxon>Actinopterygii</taxon>
        <taxon>Neopterygii</taxon>
        <taxon>Teleostei</taxon>
        <taxon>Neoteleostei</taxon>
        <taxon>Acanthomorphata</taxon>
        <taxon>Ovalentaria</taxon>
        <taxon>Ambassidae</taxon>
        <taxon>Parambassis</taxon>
    </lineage>
</organism>
<keyword evidence="4 8" id="KW-0067">ATP-binding</keyword>
<dbReference type="InterPro" id="IPR014746">
    <property type="entry name" value="Gln_synth/guanido_kin_cat_dom"/>
</dbReference>
<dbReference type="SUPFAM" id="SSF89095">
    <property type="entry name" value="GatB/YqeY motif"/>
    <property type="match status" value="1"/>
</dbReference>
<dbReference type="EC" id="6.3.5.-" evidence="8"/>
<dbReference type="InterPro" id="IPR017959">
    <property type="entry name" value="Asn/Gln-tRNA_amidoTrfase_suB/E"/>
</dbReference>
<gene>
    <name evidence="11" type="primary">gatb</name>
    <name evidence="8" type="synonym">GATB</name>
    <name evidence="8" type="synonym">PET112</name>
    <name evidence="8" type="synonym">PET112L</name>
</gene>
<reference evidence="11" key="1">
    <citation type="submission" date="2025-08" db="UniProtKB">
        <authorList>
            <consortium name="RefSeq"/>
        </authorList>
    </citation>
    <scope>IDENTIFICATION</scope>
</reference>
<name>A0A6P7J293_9TELE</name>
<dbReference type="PANTHER" id="PTHR11659">
    <property type="entry name" value="GLUTAMYL-TRNA GLN AMIDOTRANSFERASE SUBUNIT B MITOCHONDRIAL AND PROKARYOTIC PET112-RELATED"/>
    <property type="match status" value="1"/>
</dbReference>
<evidence type="ECO:0000313" key="10">
    <source>
        <dbReference type="Proteomes" id="UP000515145"/>
    </source>
</evidence>
<comment type="function">
    <text evidence="8">Allows the formation of correctly charged Gln-tRNA(Gln) through the transamidation of misacylated Glu-tRNA(Gln) in the mitochondria. The reaction takes place in the presence of glutamine and ATP through an activated gamma-phospho-Glu-tRNA(Gln).</text>
</comment>
<dbReference type="InterPro" id="IPR018027">
    <property type="entry name" value="Asn/Gln_amidotransferase"/>
</dbReference>
<sequence length="548" mass="60614">MAASCVAASELLHNMRQTSIFYPKASCLIRRISTTSIQSDSQPQLKAKSVPQQLVGVVGLEIHAQINSSTKLFSGSPVRFSAPPNSLVSFFDASLPGTLPVLNKRCVEAAVMTGLSLNCTINRKSLFDRKHYFYADLPAGYQITQHRRPIAVDGTLTYSLFGGKKKNQMIRKKVHIKQIQLEQDSGKSLHDDARSQTLIDLNRAGVGLMELVMEPDMSCGEEAAAAVRELQLILQALGTCQGNMSEGQLRVDANVSVHRPGEPLGIRTEVKNINSVRYLARAINYEIQRQIDVLQRGGTVQSETRAYDSKSGETIPMRDKEGLQDYRFMPEPNLPPLIVYEDNASLTTCIDACQAVVVQKIKEGLPELPSVKRDRLVQTHGILPEHSFTLVNEEGLVEFFEAVLKETKKEPRKVIGWVTNELLGHLKQQDLSVSQSPISPSALAELLELHEMGHISSSVAKQVFQEMWRSSGKTALQITQEQDLGLVSDTAQLHSICQQVVDSHPDEVQAIRNGNKKVLNKLMGLVQKETKGRADPVLVRGILQKKTS</sequence>
<dbReference type="GO" id="GO:0050567">
    <property type="term" value="F:glutaminyl-tRNA synthase (glutamine-hydrolyzing) activity"/>
    <property type="evidence" value="ECO:0007669"/>
    <property type="project" value="UniProtKB-UniRule"/>
</dbReference>
<comment type="subunit">
    <text evidence="8">Subunit of the heterotrimeric GatCAB amidotransferase (AdT) complex, composed of A (QRSL1), B (GATB) and C (GATC) subunits.</text>
</comment>
<dbReference type="AlphaFoldDB" id="A0A6P7J293"/>
<feature type="domain" description="Asn/Gln amidotransferase" evidence="9">
    <location>
        <begin position="398"/>
        <end position="547"/>
    </location>
</feature>
<dbReference type="Gene3D" id="1.10.10.410">
    <property type="match status" value="1"/>
</dbReference>
<proteinExistence type="inferred from homology"/>
<evidence type="ECO:0000313" key="11">
    <source>
        <dbReference type="RefSeq" id="XP_028270645.1"/>
    </source>
</evidence>
<dbReference type="GO" id="GO:0032543">
    <property type="term" value="P:mitochondrial translation"/>
    <property type="evidence" value="ECO:0007669"/>
    <property type="project" value="UniProtKB-UniRule"/>
</dbReference>
<evidence type="ECO:0000259" key="9">
    <source>
        <dbReference type="SMART" id="SM00845"/>
    </source>
</evidence>
<comment type="catalytic activity">
    <reaction evidence="6">
        <text>L-aspartyl-tRNA(Asn) + L-glutamine + ATP + H2O = L-asparaginyl-tRNA(Asn) + L-glutamate + ADP + phosphate + 2 H(+)</text>
        <dbReference type="Rhea" id="RHEA:14513"/>
        <dbReference type="Rhea" id="RHEA-COMP:9674"/>
        <dbReference type="Rhea" id="RHEA-COMP:9677"/>
        <dbReference type="ChEBI" id="CHEBI:15377"/>
        <dbReference type="ChEBI" id="CHEBI:15378"/>
        <dbReference type="ChEBI" id="CHEBI:29985"/>
        <dbReference type="ChEBI" id="CHEBI:30616"/>
        <dbReference type="ChEBI" id="CHEBI:43474"/>
        <dbReference type="ChEBI" id="CHEBI:58359"/>
        <dbReference type="ChEBI" id="CHEBI:78515"/>
        <dbReference type="ChEBI" id="CHEBI:78516"/>
        <dbReference type="ChEBI" id="CHEBI:456216"/>
    </reaction>
</comment>
<dbReference type="SUPFAM" id="SSF55931">
    <property type="entry name" value="Glutamine synthetase/guanido kinase"/>
    <property type="match status" value="1"/>
</dbReference>
<dbReference type="NCBIfam" id="TIGR00133">
    <property type="entry name" value="gatB"/>
    <property type="match status" value="1"/>
</dbReference>
<accession>A0A6P7J293</accession>
<keyword evidence="8" id="KW-0496">Mitochondrion</keyword>
<comment type="subcellular location">
    <subcellularLocation>
        <location evidence="8">Mitochondrion</location>
    </subcellularLocation>
</comment>
<dbReference type="OrthoDB" id="1722066at2759"/>
<comment type="catalytic activity">
    <reaction evidence="7 8">
        <text>L-glutamyl-tRNA(Gln) + L-glutamine + ATP + H2O = L-glutaminyl-tRNA(Gln) + L-glutamate + ADP + phosphate + H(+)</text>
        <dbReference type="Rhea" id="RHEA:17521"/>
        <dbReference type="Rhea" id="RHEA-COMP:9681"/>
        <dbReference type="Rhea" id="RHEA-COMP:9684"/>
        <dbReference type="ChEBI" id="CHEBI:15377"/>
        <dbReference type="ChEBI" id="CHEBI:15378"/>
        <dbReference type="ChEBI" id="CHEBI:29985"/>
        <dbReference type="ChEBI" id="CHEBI:30616"/>
        <dbReference type="ChEBI" id="CHEBI:43474"/>
        <dbReference type="ChEBI" id="CHEBI:58359"/>
        <dbReference type="ChEBI" id="CHEBI:78520"/>
        <dbReference type="ChEBI" id="CHEBI:78521"/>
        <dbReference type="ChEBI" id="CHEBI:456216"/>
    </reaction>
</comment>
<dbReference type="InterPro" id="IPR003789">
    <property type="entry name" value="Asn/Gln_tRNA_amidoTrase-B-like"/>
</dbReference>
<protein>
    <recommendedName>
        <fullName evidence="8">Glutamyl-tRNA(Gln) amidotransferase subunit B, mitochondrial</fullName>
        <shortName evidence="8">Glu-AdT subunit B</shortName>
        <ecNumber evidence="8">6.3.5.-</ecNumber>
    </recommendedName>
    <alternativeName>
        <fullName evidence="8">Cytochrome oxidase assembly factor PET112 homolog</fullName>
    </alternativeName>
    <alternativeName>
        <fullName evidence="8">PET112-like</fullName>
    </alternativeName>
</protein>
<evidence type="ECO:0000256" key="4">
    <source>
        <dbReference type="ARBA" id="ARBA00022840"/>
    </source>
</evidence>